<dbReference type="InterPro" id="IPR003599">
    <property type="entry name" value="Ig_sub"/>
</dbReference>
<dbReference type="SMART" id="SM00409">
    <property type="entry name" value="IG"/>
    <property type="match status" value="5"/>
</dbReference>
<evidence type="ECO:0000259" key="4">
    <source>
        <dbReference type="PROSITE" id="PS50835"/>
    </source>
</evidence>
<dbReference type="InterPro" id="IPR003598">
    <property type="entry name" value="Ig_sub2"/>
</dbReference>
<sequence length="413" mass="43923">PLSSGEVQLLEGGQVLRVPSSRLSHQGRYQCLAFNHAGQQVKNFNLKIHTPPTVWAFNETTSVASLLHGSVELKCEAKGSPPPSITWFKDKRPIVSSPKSAYRDGGRSLQLSKVQLSDAGSYTCKASNHAGTVEKSYLLEVYVAPHIEGAGVKPLVIRATLGRPLDLECSATGHPPPVLSWLKDGLMVSEKEGLQIKDGGRTLHFSAVTESTQGDYTCIAISLAGETTLRYSVEVLIPPTVQIGDGSDQVIVTVNDALDLSCFVTGHPTPRVWWLRNGFPVSDQDGLEVLESGRTLAIGLIQPGHGGRYSCKAEGEAGTAEAAVDVLVQELPLVTITGGSSVAAKLREPVTLECDVSGTPPPTVTWWKDGVQVEAQGSTLQIAALSIDDEGVYTCVAANEAGEGRQDVLLNVL</sequence>
<organism evidence="5 6">
    <name type="scientific">Engystomops pustulosus</name>
    <name type="common">Tungara frog</name>
    <name type="synonym">Physalaemus pustulosus</name>
    <dbReference type="NCBI Taxonomy" id="76066"/>
    <lineage>
        <taxon>Eukaryota</taxon>
        <taxon>Metazoa</taxon>
        <taxon>Chordata</taxon>
        <taxon>Craniata</taxon>
        <taxon>Vertebrata</taxon>
        <taxon>Euteleostomi</taxon>
        <taxon>Amphibia</taxon>
        <taxon>Batrachia</taxon>
        <taxon>Anura</taxon>
        <taxon>Neobatrachia</taxon>
        <taxon>Hyloidea</taxon>
        <taxon>Leptodactylidae</taxon>
        <taxon>Leiuperinae</taxon>
        <taxon>Engystomops</taxon>
    </lineage>
</organism>
<dbReference type="PANTHER" id="PTHR45080">
    <property type="entry name" value="CONTACTIN 5"/>
    <property type="match status" value="1"/>
</dbReference>
<keyword evidence="2" id="KW-1015">Disulfide bond</keyword>
<evidence type="ECO:0000313" key="6">
    <source>
        <dbReference type="Proteomes" id="UP000824782"/>
    </source>
</evidence>
<keyword evidence="3" id="KW-0393">Immunoglobulin domain</keyword>
<dbReference type="Pfam" id="PF07679">
    <property type="entry name" value="I-set"/>
    <property type="match status" value="3"/>
</dbReference>
<evidence type="ECO:0000313" key="5">
    <source>
        <dbReference type="EMBL" id="KAG8545857.1"/>
    </source>
</evidence>
<keyword evidence="1" id="KW-0732">Signal</keyword>
<dbReference type="InterPro" id="IPR013783">
    <property type="entry name" value="Ig-like_fold"/>
</dbReference>
<protein>
    <recommendedName>
        <fullName evidence="4">Ig-like domain-containing protein</fullName>
    </recommendedName>
</protein>
<dbReference type="GO" id="GO:0005886">
    <property type="term" value="C:plasma membrane"/>
    <property type="evidence" value="ECO:0007669"/>
    <property type="project" value="TreeGrafter"/>
</dbReference>
<dbReference type="GO" id="GO:0007156">
    <property type="term" value="P:homophilic cell adhesion via plasma membrane adhesion molecules"/>
    <property type="evidence" value="ECO:0007669"/>
    <property type="project" value="TreeGrafter"/>
</dbReference>
<dbReference type="InterPro" id="IPR007110">
    <property type="entry name" value="Ig-like_dom"/>
</dbReference>
<dbReference type="AlphaFoldDB" id="A0AAV6Z9K4"/>
<dbReference type="SMART" id="SM00408">
    <property type="entry name" value="IGc2"/>
    <property type="match status" value="4"/>
</dbReference>
<dbReference type="Pfam" id="PF13927">
    <property type="entry name" value="Ig_3"/>
    <property type="match status" value="1"/>
</dbReference>
<gene>
    <name evidence="5" type="ORF">GDO81_020193</name>
</gene>
<dbReference type="GO" id="GO:0030424">
    <property type="term" value="C:axon"/>
    <property type="evidence" value="ECO:0007669"/>
    <property type="project" value="TreeGrafter"/>
</dbReference>
<feature type="non-terminal residue" evidence="5">
    <location>
        <position position="1"/>
    </location>
</feature>
<dbReference type="FunFam" id="2.60.40.10:FF:000032">
    <property type="entry name" value="palladin isoform X1"/>
    <property type="match status" value="1"/>
</dbReference>
<dbReference type="PROSITE" id="PS50835">
    <property type="entry name" value="IG_LIKE"/>
    <property type="match status" value="4"/>
</dbReference>
<dbReference type="PANTHER" id="PTHR45080:SF8">
    <property type="entry name" value="IG-LIKE DOMAIN-CONTAINING PROTEIN"/>
    <property type="match status" value="1"/>
</dbReference>
<evidence type="ECO:0000256" key="2">
    <source>
        <dbReference type="ARBA" id="ARBA00023157"/>
    </source>
</evidence>
<feature type="domain" description="Ig-like" evidence="4">
    <location>
        <begin position="332"/>
        <end position="411"/>
    </location>
</feature>
<reference evidence="5" key="1">
    <citation type="thesis" date="2020" institute="ProQuest LLC" country="789 East Eisenhower Parkway, Ann Arbor, MI, USA">
        <title>Comparative Genomics and Chromosome Evolution.</title>
        <authorList>
            <person name="Mudd A.B."/>
        </authorList>
    </citation>
    <scope>NUCLEOTIDE SEQUENCE</scope>
    <source>
        <strain evidence="5">237g6f4</strain>
        <tissue evidence="5">Blood</tissue>
    </source>
</reference>
<evidence type="ECO:0000256" key="1">
    <source>
        <dbReference type="ARBA" id="ARBA00022729"/>
    </source>
</evidence>
<dbReference type="CDD" id="cd00096">
    <property type="entry name" value="Ig"/>
    <property type="match status" value="1"/>
</dbReference>
<feature type="domain" description="Ig-like" evidence="4">
    <location>
        <begin position="145"/>
        <end position="234"/>
    </location>
</feature>
<feature type="domain" description="Ig-like" evidence="4">
    <location>
        <begin position="239"/>
        <end position="325"/>
    </location>
</feature>
<dbReference type="FunFam" id="2.60.40.10:FF:000130">
    <property type="entry name" value="Hemicentin 1"/>
    <property type="match status" value="2"/>
</dbReference>
<dbReference type="GO" id="GO:0008046">
    <property type="term" value="F:axon guidance receptor activity"/>
    <property type="evidence" value="ECO:0007669"/>
    <property type="project" value="TreeGrafter"/>
</dbReference>
<name>A0AAV6Z9K4_ENGPU</name>
<dbReference type="InterPro" id="IPR013098">
    <property type="entry name" value="Ig_I-set"/>
</dbReference>
<dbReference type="Proteomes" id="UP000824782">
    <property type="component" value="Unassembled WGS sequence"/>
</dbReference>
<dbReference type="EMBL" id="WNYA01001392">
    <property type="protein sequence ID" value="KAG8545857.1"/>
    <property type="molecule type" value="Genomic_DNA"/>
</dbReference>
<dbReference type="SUPFAM" id="SSF48726">
    <property type="entry name" value="Immunoglobulin"/>
    <property type="match status" value="5"/>
</dbReference>
<dbReference type="GO" id="GO:0050808">
    <property type="term" value="P:synapse organization"/>
    <property type="evidence" value="ECO:0007669"/>
    <property type="project" value="TreeGrafter"/>
</dbReference>
<proteinExistence type="predicted"/>
<keyword evidence="6" id="KW-1185">Reference proteome</keyword>
<dbReference type="GO" id="GO:0043025">
    <property type="term" value="C:neuronal cell body"/>
    <property type="evidence" value="ECO:0007669"/>
    <property type="project" value="TreeGrafter"/>
</dbReference>
<dbReference type="Gene3D" id="2.60.40.10">
    <property type="entry name" value="Immunoglobulins"/>
    <property type="match status" value="5"/>
</dbReference>
<feature type="domain" description="Ig-like" evidence="4">
    <location>
        <begin position="52"/>
        <end position="140"/>
    </location>
</feature>
<dbReference type="InterPro" id="IPR036179">
    <property type="entry name" value="Ig-like_dom_sf"/>
</dbReference>
<feature type="non-terminal residue" evidence="5">
    <location>
        <position position="413"/>
    </location>
</feature>
<accession>A0AAV6Z9K4</accession>
<comment type="caution">
    <text evidence="5">The sequence shown here is derived from an EMBL/GenBank/DDBJ whole genome shotgun (WGS) entry which is preliminary data.</text>
</comment>
<dbReference type="InterPro" id="IPR050958">
    <property type="entry name" value="Cell_Adh-Cytoskel_Orgn"/>
</dbReference>
<evidence type="ECO:0000256" key="3">
    <source>
        <dbReference type="ARBA" id="ARBA00023319"/>
    </source>
</evidence>